<gene>
    <name evidence="8" type="ORF">EV667_2063</name>
</gene>
<comment type="caution">
    <text evidence="8">The sequence shown here is derived from an EMBL/GenBank/DDBJ whole genome shotgun (WGS) entry which is preliminary data.</text>
</comment>
<keyword evidence="4" id="KW-0274">FAD</keyword>
<dbReference type="InterPro" id="IPR007867">
    <property type="entry name" value="GMC_OxRtase_C"/>
</dbReference>
<keyword evidence="9" id="KW-1185">Reference proteome</keyword>
<evidence type="ECO:0000256" key="2">
    <source>
        <dbReference type="ARBA" id="ARBA00010790"/>
    </source>
</evidence>
<dbReference type="RefSeq" id="WP_131835256.1">
    <property type="nucleotide sequence ID" value="NZ_SMFY01000002.1"/>
</dbReference>
<dbReference type="Proteomes" id="UP000295030">
    <property type="component" value="Unassembled WGS sequence"/>
</dbReference>
<proteinExistence type="inferred from homology"/>
<dbReference type="Pfam" id="PF00732">
    <property type="entry name" value="GMC_oxred_N"/>
    <property type="match status" value="1"/>
</dbReference>
<dbReference type="OrthoDB" id="9798604at2"/>
<evidence type="ECO:0000313" key="8">
    <source>
        <dbReference type="EMBL" id="TCK28067.1"/>
    </source>
</evidence>
<keyword evidence="3" id="KW-0285">Flavoprotein</keyword>
<evidence type="ECO:0000259" key="6">
    <source>
        <dbReference type="Pfam" id="PF00732"/>
    </source>
</evidence>
<comment type="similarity">
    <text evidence="2">Belongs to the GMC oxidoreductase family.</text>
</comment>
<evidence type="ECO:0000256" key="4">
    <source>
        <dbReference type="ARBA" id="ARBA00022827"/>
    </source>
</evidence>
<evidence type="ECO:0000259" key="7">
    <source>
        <dbReference type="Pfam" id="PF05199"/>
    </source>
</evidence>
<feature type="domain" description="Glucose-methanol-choline oxidoreductase C-terminal" evidence="7">
    <location>
        <begin position="407"/>
        <end position="524"/>
    </location>
</feature>
<dbReference type="SUPFAM" id="SSF51905">
    <property type="entry name" value="FAD/NAD(P)-binding domain"/>
    <property type="match status" value="1"/>
</dbReference>
<evidence type="ECO:0000256" key="5">
    <source>
        <dbReference type="ARBA" id="ARBA00023002"/>
    </source>
</evidence>
<comment type="cofactor">
    <cofactor evidence="1">
        <name>FAD</name>
        <dbReference type="ChEBI" id="CHEBI:57692"/>
    </cofactor>
</comment>
<keyword evidence="5" id="KW-0560">Oxidoreductase</keyword>
<evidence type="ECO:0000256" key="1">
    <source>
        <dbReference type="ARBA" id="ARBA00001974"/>
    </source>
</evidence>
<dbReference type="GO" id="GO:0016614">
    <property type="term" value="F:oxidoreductase activity, acting on CH-OH group of donors"/>
    <property type="evidence" value="ECO:0007669"/>
    <property type="project" value="InterPro"/>
</dbReference>
<dbReference type="Pfam" id="PF05199">
    <property type="entry name" value="GMC_oxred_C"/>
    <property type="match status" value="1"/>
</dbReference>
<sequence length="543" mass="57962">MAEIDACDVCVVGTGAAGGILAHSLAMVGLKVVSLEQGPRLAGDYFRSADPYGSRKDFGIRAHTSWPADPHEAFFGNALFASAEQGSARRRAGGFLPYQVFAVGGLQNLWNGVSVRFSADDVRGWPLHYDDLARNYAAVERLVTVCGTAANLPELPDGEFIAPKPFRPVDHLLAKAVASLGEPTSHVTANRKAINTVPGTPSSCQSTGGCAFGCPTDAVYKFSTRLLPRIAGRTNYALRPNAKVTRLIAASDGGRVESVEFLDTATGERHRLRAGVVVLAAGALESPRILFNSASEAAPAGLANWHGQVGRRLQDNPKTVLSTSLWKLWGRRRDYDIGYGDPVLIVGRAGLPDGETFPFLCHNSHSVPDIPHYLAGLERFPPFVKRRLARLMFHSYLTIGMFCGGEPDPANRLRPSRETDAFGVPQVDVDYTTSPRAQARMDAMERWGRRVLGRASGTIIHGGSSDNGTGIHYAGTTGMAADPGAGVVDVDLRCHGMDNLYVCDGGVIPQLPEKHLTLTIMALAHRLGGHLAARAAAGELAAA</sequence>
<dbReference type="AlphaFoldDB" id="A0A4R1HZ22"/>
<organism evidence="8 9">
    <name type="scientific">Ancylobacter aquaticus</name>
    <dbReference type="NCBI Taxonomy" id="100"/>
    <lineage>
        <taxon>Bacteria</taxon>
        <taxon>Pseudomonadati</taxon>
        <taxon>Pseudomonadota</taxon>
        <taxon>Alphaproteobacteria</taxon>
        <taxon>Hyphomicrobiales</taxon>
        <taxon>Xanthobacteraceae</taxon>
        <taxon>Ancylobacter</taxon>
    </lineage>
</organism>
<dbReference type="GO" id="GO:0050660">
    <property type="term" value="F:flavin adenine dinucleotide binding"/>
    <property type="evidence" value="ECO:0007669"/>
    <property type="project" value="InterPro"/>
</dbReference>
<dbReference type="InterPro" id="IPR051473">
    <property type="entry name" value="P2Ox-like"/>
</dbReference>
<dbReference type="EMBL" id="SMFY01000002">
    <property type="protein sequence ID" value="TCK28067.1"/>
    <property type="molecule type" value="Genomic_DNA"/>
</dbReference>
<name>A0A4R1HZ22_ANCAQ</name>
<reference evidence="8 9" key="1">
    <citation type="submission" date="2019-03" db="EMBL/GenBank/DDBJ databases">
        <title>Genomic Encyclopedia of Type Strains, Phase IV (KMG-IV): sequencing the most valuable type-strain genomes for metagenomic binning, comparative biology and taxonomic classification.</title>
        <authorList>
            <person name="Goeker M."/>
        </authorList>
    </citation>
    <scope>NUCLEOTIDE SEQUENCE [LARGE SCALE GENOMIC DNA]</scope>
    <source>
        <strain evidence="8 9">DSM 101</strain>
    </source>
</reference>
<dbReference type="InterPro" id="IPR036188">
    <property type="entry name" value="FAD/NAD-bd_sf"/>
</dbReference>
<dbReference type="Gene3D" id="3.50.50.60">
    <property type="entry name" value="FAD/NAD(P)-binding domain"/>
    <property type="match status" value="2"/>
</dbReference>
<feature type="domain" description="Glucose-methanol-choline oxidoreductase N-terminal" evidence="6">
    <location>
        <begin position="196"/>
        <end position="317"/>
    </location>
</feature>
<evidence type="ECO:0000313" key="9">
    <source>
        <dbReference type="Proteomes" id="UP000295030"/>
    </source>
</evidence>
<dbReference type="SUPFAM" id="SSF54373">
    <property type="entry name" value="FAD-linked reductases, C-terminal domain"/>
    <property type="match status" value="1"/>
</dbReference>
<protein>
    <submittedName>
        <fullName evidence="8">Choline dehydrogenase-like flavoprotein</fullName>
    </submittedName>
</protein>
<dbReference type="PANTHER" id="PTHR42784">
    <property type="entry name" value="PYRANOSE 2-OXIDASE"/>
    <property type="match status" value="1"/>
</dbReference>
<evidence type="ECO:0000256" key="3">
    <source>
        <dbReference type="ARBA" id="ARBA00022630"/>
    </source>
</evidence>
<dbReference type="InterPro" id="IPR000172">
    <property type="entry name" value="GMC_OxRdtase_N"/>
</dbReference>
<accession>A0A4R1HZ22</accession>
<dbReference type="PANTHER" id="PTHR42784:SF1">
    <property type="entry name" value="PYRANOSE 2-OXIDASE"/>
    <property type="match status" value="1"/>
</dbReference>
<dbReference type="Pfam" id="PF13450">
    <property type="entry name" value="NAD_binding_8"/>
    <property type="match status" value="1"/>
</dbReference>